<evidence type="ECO:0000313" key="2">
    <source>
        <dbReference type="Proteomes" id="UP000327013"/>
    </source>
</evidence>
<keyword evidence="2" id="KW-1185">Reference proteome</keyword>
<reference evidence="1 2" key="1">
    <citation type="submission" date="2019-06" db="EMBL/GenBank/DDBJ databases">
        <title>A chromosomal-level reference genome of Carpinus fangiana (Coryloideae, Betulaceae).</title>
        <authorList>
            <person name="Yang X."/>
            <person name="Wang Z."/>
            <person name="Zhang L."/>
            <person name="Hao G."/>
            <person name="Liu J."/>
            <person name="Yang Y."/>
        </authorList>
    </citation>
    <scope>NUCLEOTIDE SEQUENCE [LARGE SCALE GENOMIC DNA]</scope>
    <source>
        <strain evidence="1">Cfa_2016G</strain>
        <tissue evidence="1">Leaf</tissue>
    </source>
</reference>
<gene>
    <name evidence="1" type="ORF">FH972_024740</name>
</gene>
<accession>A0A5N6KZD8</accession>
<evidence type="ECO:0000313" key="1">
    <source>
        <dbReference type="EMBL" id="KAB8372639.1"/>
    </source>
</evidence>
<dbReference type="EMBL" id="VIBQ01000020">
    <property type="protein sequence ID" value="KAB8372639.1"/>
    <property type="molecule type" value="Genomic_DNA"/>
</dbReference>
<sequence>MVRSRPVQRFMIKEGSGTGARVWVVPDIFLLDSEEGSSPTCSSWEPKTGSALAALRRARAQEPESRSVLMFPLDSEEGSGIGARVWVMSPLDSEEGSGIGAQVWVGTNVSSRFREGVVTHEFVMGARVWQTCGLLVTRPPRKGRTSTTKLGDPLSGAGSLVLAMEIRGWVDAGSSEESSCTDWVWKALTCVIPPLPGERY</sequence>
<name>A0A5N6KZD8_9ROSI</name>
<protein>
    <submittedName>
        <fullName evidence="1">Uncharacterized protein</fullName>
    </submittedName>
</protein>
<proteinExistence type="predicted"/>
<dbReference type="AlphaFoldDB" id="A0A5N6KZD8"/>
<organism evidence="1 2">
    <name type="scientific">Carpinus fangiana</name>
    <dbReference type="NCBI Taxonomy" id="176857"/>
    <lineage>
        <taxon>Eukaryota</taxon>
        <taxon>Viridiplantae</taxon>
        <taxon>Streptophyta</taxon>
        <taxon>Embryophyta</taxon>
        <taxon>Tracheophyta</taxon>
        <taxon>Spermatophyta</taxon>
        <taxon>Magnoliopsida</taxon>
        <taxon>eudicotyledons</taxon>
        <taxon>Gunneridae</taxon>
        <taxon>Pentapetalae</taxon>
        <taxon>rosids</taxon>
        <taxon>fabids</taxon>
        <taxon>Fagales</taxon>
        <taxon>Betulaceae</taxon>
        <taxon>Carpinus</taxon>
    </lineage>
</organism>
<dbReference type="Proteomes" id="UP000327013">
    <property type="component" value="Unassembled WGS sequence"/>
</dbReference>
<comment type="caution">
    <text evidence="1">The sequence shown here is derived from an EMBL/GenBank/DDBJ whole genome shotgun (WGS) entry which is preliminary data.</text>
</comment>